<comment type="caution">
    <text evidence="2">The sequence shown here is derived from an EMBL/GenBank/DDBJ whole genome shotgun (WGS) entry which is preliminary data.</text>
</comment>
<evidence type="ECO:0000259" key="1">
    <source>
        <dbReference type="Pfam" id="PF00339"/>
    </source>
</evidence>
<accession>A0A8J2MW26</accession>
<dbReference type="GO" id="GO:0030674">
    <property type="term" value="F:protein-macromolecule adaptor activity"/>
    <property type="evidence" value="ECO:0007669"/>
    <property type="project" value="TreeGrafter"/>
</dbReference>
<dbReference type="InterPro" id="IPR050357">
    <property type="entry name" value="Arrestin_domain-protein"/>
</dbReference>
<organism evidence="2 3">
    <name type="scientific">Alternaria atra</name>
    <dbReference type="NCBI Taxonomy" id="119953"/>
    <lineage>
        <taxon>Eukaryota</taxon>
        <taxon>Fungi</taxon>
        <taxon>Dikarya</taxon>
        <taxon>Ascomycota</taxon>
        <taxon>Pezizomycotina</taxon>
        <taxon>Dothideomycetes</taxon>
        <taxon>Pleosporomycetidae</taxon>
        <taxon>Pleosporales</taxon>
        <taxon>Pleosporineae</taxon>
        <taxon>Pleosporaceae</taxon>
        <taxon>Alternaria</taxon>
        <taxon>Alternaria sect. Ulocladioides</taxon>
    </lineage>
</organism>
<gene>
    <name evidence="2" type="ORF">ALTATR162_LOCUS463</name>
</gene>
<dbReference type="InterPro" id="IPR011021">
    <property type="entry name" value="Arrestin-like_N"/>
</dbReference>
<dbReference type="Pfam" id="PF00339">
    <property type="entry name" value="Arrestin_N"/>
    <property type="match status" value="1"/>
</dbReference>
<dbReference type="RefSeq" id="XP_043163992.1">
    <property type="nucleotide sequence ID" value="XM_043308057.1"/>
</dbReference>
<dbReference type="PANTHER" id="PTHR11188:SF174">
    <property type="entry name" value="ARRESTIN-RELATED TRAFFICKING ADAPTER 10-RELATED"/>
    <property type="match status" value="1"/>
</dbReference>
<dbReference type="AlphaFoldDB" id="A0A8J2MW26"/>
<name>A0A8J2MW26_9PLEO</name>
<reference evidence="2" key="1">
    <citation type="submission" date="2021-05" db="EMBL/GenBank/DDBJ databases">
        <authorList>
            <person name="Stam R."/>
        </authorList>
    </citation>
    <scope>NUCLEOTIDE SEQUENCE</scope>
    <source>
        <strain evidence="2">CS162</strain>
    </source>
</reference>
<evidence type="ECO:0000313" key="3">
    <source>
        <dbReference type="Proteomes" id="UP000676310"/>
    </source>
</evidence>
<dbReference type="Proteomes" id="UP000676310">
    <property type="component" value="Unassembled WGS sequence"/>
</dbReference>
<dbReference type="GO" id="GO:0070086">
    <property type="term" value="P:ubiquitin-dependent endocytosis"/>
    <property type="evidence" value="ECO:0007669"/>
    <property type="project" value="TreeGrafter"/>
</dbReference>
<dbReference type="Gene3D" id="2.60.40.640">
    <property type="match status" value="1"/>
</dbReference>
<dbReference type="EMBL" id="CAJRGZ010000015">
    <property type="protein sequence ID" value="CAG5139312.1"/>
    <property type="molecule type" value="Genomic_DNA"/>
</dbReference>
<dbReference type="GO" id="GO:0031625">
    <property type="term" value="F:ubiquitin protein ligase binding"/>
    <property type="evidence" value="ECO:0007669"/>
    <property type="project" value="TreeGrafter"/>
</dbReference>
<dbReference type="OrthoDB" id="2238745at2759"/>
<dbReference type="SUPFAM" id="SSF81296">
    <property type="entry name" value="E set domains"/>
    <property type="match status" value="1"/>
</dbReference>
<feature type="domain" description="Arrestin-like N-terminal" evidence="1">
    <location>
        <begin position="48"/>
        <end position="113"/>
    </location>
</feature>
<evidence type="ECO:0000313" key="2">
    <source>
        <dbReference type="EMBL" id="CAG5139312.1"/>
    </source>
</evidence>
<dbReference type="PANTHER" id="PTHR11188">
    <property type="entry name" value="ARRESTIN DOMAIN CONTAINING PROTEIN"/>
    <property type="match status" value="1"/>
</dbReference>
<protein>
    <recommendedName>
        <fullName evidence="1">Arrestin-like N-terminal domain-containing protein</fullName>
    </recommendedName>
</protein>
<keyword evidence="3" id="KW-1185">Reference proteome</keyword>
<dbReference type="GO" id="GO:0005829">
    <property type="term" value="C:cytosol"/>
    <property type="evidence" value="ECO:0007669"/>
    <property type="project" value="TreeGrafter"/>
</dbReference>
<proteinExistence type="predicted"/>
<dbReference type="GeneID" id="67016318"/>
<dbReference type="InterPro" id="IPR014752">
    <property type="entry name" value="Arrestin-like_C"/>
</dbReference>
<sequence length="305" mass="34115">MPPQKVPFIDSIYGASKILGLQKTNKPVWPSGLSWSDPKVEFSSEMTAAAQRGYRVFKPGDYAYDFELPLDSRLPESIEVGLGSVKYELKAIVERVGAFSTDLVGSREITLIRTPAEGSMEQFQSIEISRNWLDELRLEIIISGKSFPLNAQIPISCTLTTQATVQFHWMKIFATEHTEYLCSDKRVHRIEPVRNTLLFEKRVDVLPTSASSGSPKRAVSDGACTFDQSSAELKVQTEAPTDILGRIGGAASTLVTEIEVLAQLPSCHNVKDHKSRRFYSDTTYQNIRINHWIKVDRLVTVGIYS</sequence>
<dbReference type="InterPro" id="IPR014756">
    <property type="entry name" value="Ig_E-set"/>
</dbReference>